<protein>
    <submittedName>
        <fullName evidence="2">Uncharacterized protein</fullName>
    </submittedName>
</protein>
<organism evidence="2">
    <name type="scientific">Leptospira interrogans serovar Canicola</name>
    <dbReference type="NCBI Taxonomy" id="211880"/>
    <lineage>
        <taxon>Bacteria</taxon>
        <taxon>Pseudomonadati</taxon>
        <taxon>Spirochaetota</taxon>
        <taxon>Spirochaetia</taxon>
        <taxon>Leptospirales</taxon>
        <taxon>Leptospiraceae</taxon>
        <taxon>Leptospira</taxon>
    </lineage>
</organism>
<sequence length="284" mass="32542">MIEDLVKSFKASMYDRISDPLISSFFLSLCTWNWKPIFILLKSKLPVEIRILYVHSLYFSNCCDYLFAIVPAIVFSLIYTFGYPYIKVFVIKFNSMITQKIRNIKEPYENDIKLTIEQSQKLRMKFEAEIEELKLSMNTDENIQLELISELLIYYSKANNLDLSDVNILVASKKTIVGTWVSSLDEKKAIPTTQWINGVYGLVIKMISNKYCLIQRKGIVNGILKNLNPNSLYYLKPPMADGGMTSEPPKNESIILGKAKSDTSFEINIENYKPSFIASASSLK</sequence>
<reference evidence="2" key="2">
    <citation type="journal article" date="2014" name="PLoS Negl. Trop. Dis.">
        <title>Isolation and Characterization of Two Novel Plasmids from Pathogenic Leptospira interrogans Serogroup Canicola Serovar Canicola Strain Gui44.</title>
        <authorList>
            <person name="Zhu W.N."/>
            <person name="Huang L.L."/>
            <person name="Zeng L.B."/>
            <person name="Zhuang X.R."/>
            <person name="Chen C.Y."/>
            <person name="Wang Y.Z."/>
            <person name="Qin J.H."/>
            <person name="Zhu Y.Z."/>
            <person name="Guo X.K."/>
        </authorList>
    </citation>
    <scope>NUCLEOTIDE SEQUENCE</scope>
    <source>
        <strain evidence="2">Gui44</strain>
        <plasmid evidence="2">pGui2</plasmid>
    </source>
</reference>
<dbReference type="EMBL" id="KF648558">
    <property type="protein sequence ID" value="AGZ84973.1"/>
    <property type="molecule type" value="Genomic_DNA"/>
</dbReference>
<accession>A0A067YD85</accession>
<geneLocation type="plasmid" evidence="2">
    <name>pGui2</name>
</geneLocation>
<feature type="transmembrane region" description="Helical" evidence="1">
    <location>
        <begin position="62"/>
        <end position="86"/>
    </location>
</feature>
<feature type="transmembrane region" description="Helical" evidence="1">
    <location>
        <begin position="20"/>
        <end position="41"/>
    </location>
</feature>
<reference evidence="2" key="1">
    <citation type="submission" date="2013-09" db="EMBL/GenBank/DDBJ databases">
        <authorList>
            <person name="Huang L."/>
            <person name="Zeng L."/>
            <person name="Zhu Y."/>
            <person name="Guo X."/>
        </authorList>
    </citation>
    <scope>NUCLEOTIDE SEQUENCE</scope>
    <source>
        <strain evidence="2">Gui44</strain>
        <plasmid evidence="2">pGui2</plasmid>
    </source>
</reference>
<evidence type="ECO:0000313" key="2">
    <source>
        <dbReference type="EMBL" id="AGZ84973.1"/>
    </source>
</evidence>
<keyword evidence="1" id="KW-0472">Membrane</keyword>
<proteinExistence type="predicted"/>
<name>A0A067YD85_LEPIR</name>
<keyword evidence="2" id="KW-0614">Plasmid</keyword>
<keyword evidence="1" id="KW-1133">Transmembrane helix</keyword>
<keyword evidence="1" id="KW-0812">Transmembrane</keyword>
<dbReference type="AlphaFoldDB" id="A0A067YD85"/>
<evidence type="ECO:0000256" key="1">
    <source>
        <dbReference type="SAM" id="Phobius"/>
    </source>
</evidence>